<accession>A0ACB7T895</accession>
<keyword evidence="2" id="KW-1185">Reference proteome</keyword>
<dbReference type="EMBL" id="CM023490">
    <property type="protein sequence ID" value="KAH6942348.1"/>
    <property type="molecule type" value="Genomic_DNA"/>
</dbReference>
<name>A0ACB7T895_HYAAI</name>
<protein>
    <submittedName>
        <fullName evidence="1">Uncharacterized protein</fullName>
    </submittedName>
</protein>
<organism evidence="1 2">
    <name type="scientific">Hyalomma asiaticum</name>
    <name type="common">Tick</name>
    <dbReference type="NCBI Taxonomy" id="266040"/>
    <lineage>
        <taxon>Eukaryota</taxon>
        <taxon>Metazoa</taxon>
        <taxon>Ecdysozoa</taxon>
        <taxon>Arthropoda</taxon>
        <taxon>Chelicerata</taxon>
        <taxon>Arachnida</taxon>
        <taxon>Acari</taxon>
        <taxon>Parasitiformes</taxon>
        <taxon>Ixodida</taxon>
        <taxon>Ixodoidea</taxon>
        <taxon>Ixodidae</taxon>
        <taxon>Hyalomminae</taxon>
        <taxon>Hyalomma</taxon>
    </lineage>
</organism>
<gene>
    <name evidence="1" type="ORF">HPB50_003934</name>
</gene>
<evidence type="ECO:0000313" key="1">
    <source>
        <dbReference type="EMBL" id="KAH6942348.1"/>
    </source>
</evidence>
<evidence type="ECO:0000313" key="2">
    <source>
        <dbReference type="Proteomes" id="UP000821845"/>
    </source>
</evidence>
<sequence length="140" mass="15030">MGASVILPVLGSVYFVVVLSVYATSPPNCEGVTCDPETCPKPECRCGTRKDACGCCDFCNKCVGEECHPEHSDHCEDGSHCLVKIVGDPHRPVTGHCEAAQESTSTATPATHVPGSEAPVKQHYEHYLGGEHFRTEENSQ</sequence>
<proteinExistence type="predicted"/>
<dbReference type="Proteomes" id="UP000821845">
    <property type="component" value="Chromosome 10"/>
</dbReference>
<comment type="caution">
    <text evidence="1">The sequence shown here is derived from an EMBL/GenBank/DDBJ whole genome shotgun (WGS) entry which is preliminary data.</text>
</comment>
<reference evidence="1" key="1">
    <citation type="submission" date="2020-05" db="EMBL/GenBank/DDBJ databases">
        <title>Large-scale comparative analyses of tick genomes elucidate their genetic diversity and vector capacities.</title>
        <authorList>
            <person name="Jia N."/>
            <person name="Wang J."/>
            <person name="Shi W."/>
            <person name="Du L."/>
            <person name="Sun Y."/>
            <person name="Zhan W."/>
            <person name="Jiang J."/>
            <person name="Wang Q."/>
            <person name="Zhang B."/>
            <person name="Ji P."/>
            <person name="Sakyi L.B."/>
            <person name="Cui X."/>
            <person name="Yuan T."/>
            <person name="Jiang B."/>
            <person name="Yang W."/>
            <person name="Lam T.T.-Y."/>
            <person name="Chang Q."/>
            <person name="Ding S."/>
            <person name="Wang X."/>
            <person name="Zhu J."/>
            <person name="Ruan X."/>
            <person name="Zhao L."/>
            <person name="Wei J."/>
            <person name="Que T."/>
            <person name="Du C."/>
            <person name="Cheng J."/>
            <person name="Dai P."/>
            <person name="Han X."/>
            <person name="Huang E."/>
            <person name="Gao Y."/>
            <person name="Liu J."/>
            <person name="Shao H."/>
            <person name="Ye R."/>
            <person name="Li L."/>
            <person name="Wei W."/>
            <person name="Wang X."/>
            <person name="Wang C."/>
            <person name="Yang T."/>
            <person name="Huo Q."/>
            <person name="Li W."/>
            <person name="Guo W."/>
            <person name="Chen H."/>
            <person name="Zhou L."/>
            <person name="Ni X."/>
            <person name="Tian J."/>
            <person name="Zhou Y."/>
            <person name="Sheng Y."/>
            <person name="Liu T."/>
            <person name="Pan Y."/>
            <person name="Xia L."/>
            <person name="Li J."/>
            <person name="Zhao F."/>
            <person name="Cao W."/>
        </authorList>
    </citation>
    <scope>NUCLEOTIDE SEQUENCE</scope>
    <source>
        <strain evidence="1">Hyas-2018</strain>
    </source>
</reference>